<keyword evidence="7" id="KW-0547">Nucleotide-binding</keyword>
<evidence type="ECO:0000313" key="16">
    <source>
        <dbReference type="EMBL" id="SMO51765.1"/>
    </source>
</evidence>
<dbReference type="Gene3D" id="3.30.450.20">
    <property type="entry name" value="PAS domain"/>
    <property type="match status" value="2"/>
</dbReference>
<evidence type="ECO:0000259" key="15">
    <source>
        <dbReference type="PROSITE" id="PS50112"/>
    </source>
</evidence>
<dbReference type="Gene3D" id="1.10.287.130">
    <property type="match status" value="1"/>
</dbReference>
<evidence type="ECO:0000256" key="2">
    <source>
        <dbReference type="ARBA" id="ARBA00004370"/>
    </source>
</evidence>
<keyword evidence="9" id="KW-0067">ATP-binding</keyword>
<dbReference type="InterPro" id="IPR003661">
    <property type="entry name" value="HisK_dim/P_dom"/>
</dbReference>
<evidence type="ECO:0000256" key="9">
    <source>
        <dbReference type="ARBA" id="ARBA00022840"/>
    </source>
</evidence>
<dbReference type="GO" id="GO:0005524">
    <property type="term" value="F:ATP binding"/>
    <property type="evidence" value="ECO:0007669"/>
    <property type="project" value="UniProtKB-KW"/>
</dbReference>
<name>A0A521BXK3_SACCC</name>
<feature type="domain" description="PAS" evidence="15">
    <location>
        <begin position="43"/>
        <end position="91"/>
    </location>
</feature>
<dbReference type="GO" id="GO:0000155">
    <property type="term" value="F:phosphorelay sensor kinase activity"/>
    <property type="evidence" value="ECO:0007669"/>
    <property type="project" value="InterPro"/>
</dbReference>
<keyword evidence="5" id="KW-0808">Transferase</keyword>
<evidence type="ECO:0000256" key="6">
    <source>
        <dbReference type="ARBA" id="ARBA00022692"/>
    </source>
</evidence>
<dbReference type="EMBL" id="FXTB01000002">
    <property type="protein sequence ID" value="SMO51765.1"/>
    <property type="molecule type" value="Genomic_DNA"/>
</dbReference>
<evidence type="ECO:0000256" key="1">
    <source>
        <dbReference type="ARBA" id="ARBA00000085"/>
    </source>
</evidence>
<proteinExistence type="predicted"/>
<dbReference type="Gene3D" id="3.30.565.10">
    <property type="entry name" value="Histidine kinase-like ATPase, C-terminal domain"/>
    <property type="match status" value="1"/>
</dbReference>
<dbReference type="InterPro" id="IPR013767">
    <property type="entry name" value="PAS_fold"/>
</dbReference>
<dbReference type="AlphaFoldDB" id="A0A521BXK3"/>
<evidence type="ECO:0000256" key="3">
    <source>
        <dbReference type="ARBA" id="ARBA00012438"/>
    </source>
</evidence>
<keyword evidence="12" id="KW-0472">Membrane</keyword>
<dbReference type="FunFam" id="1.10.287.130:FF:000004">
    <property type="entry name" value="Ethylene receptor 1"/>
    <property type="match status" value="1"/>
</dbReference>
<dbReference type="GO" id="GO:0006355">
    <property type="term" value="P:regulation of DNA-templated transcription"/>
    <property type="evidence" value="ECO:0007669"/>
    <property type="project" value="InterPro"/>
</dbReference>
<evidence type="ECO:0000256" key="7">
    <source>
        <dbReference type="ARBA" id="ARBA00022741"/>
    </source>
</evidence>
<dbReference type="PANTHER" id="PTHR43711">
    <property type="entry name" value="TWO-COMPONENT HISTIDINE KINASE"/>
    <property type="match status" value="1"/>
</dbReference>
<comment type="catalytic activity">
    <reaction evidence="1">
        <text>ATP + protein L-histidine = ADP + protein N-phospho-L-histidine.</text>
        <dbReference type="EC" id="2.7.13.3"/>
    </reaction>
</comment>
<evidence type="ECO:0000256" key="12">
    <source>
        <dbReference type="ARBA" id="ARBA00023136"/>
    </source>
</evidence>
<dbReference type="InterPro" id="IPR004358">
    <property type="entry name" value="Sig_transdc_His_kin-like_C"/>
</dbReference>
<dbReference type="PRINTS" id="PR00344">
    <property type="entry name" value="BCTRLSENSOR"/>
</dbReference>
<evidence type="ECO:0000256" key="4">
    <source>
        <dbReference type="ARBA" id="ARBA00022553"/>
    </source>
</evidence>
<dbReference type="CDD" id="cd00130">
    <property type="entry name" value="PAS"/>
    <property type="match status" value="2"/>
</dbReference>
<dbReference type="PROSITE" id="PS50112">
    <property type="entry name" value="PAS"/>
    <property type="match status" value="2"/>
</dbReference>
<dbReference type="NCBIfam" id="TIGR00229">
    <property type="entry name" value="sensory_box"/>
    <property type="match status" value="2"/>
</dbReference>
<dbReference type="InterPro" id="IPR000014">
    <property type="entry name" value="PAS"/>
</dbReference>
<gene>
    <name evidence="16" type="ORF">SAMN06265379_102166</name>
</gene>
<dbReference type="Proteomes" id="UP000319040">
    <property type="component" value="Unassembled WGS sequence"/>
</dbReference>
<keyword evidence="4" id="KW-0597">Phosphoprotein</keyword>
<dbReference type="SUPFAM" id="SSF55874">
    <property type="entry name" value="ATPase domain of HSP90 chaperone/DNA topoisomerase II/histidine kinase"/>
    <property type="match status" value="1"/>
</dbReference>
<dbReference type="SUPFAM" id="SSF47384">
    <property type="entry name" value="Homodimeric domain of signal transducing histidine kinase"/>
    <property type="match status" value="1"/>
</dbReference>
<dbReference type="PROSITE" id="PS50109">
    <property type="entry name" value="HIS_KIN"/>
    <property type="match status" value="1"/>
</dbReference>
<dbReference type="SMART" id="SM00091">
    <property type="entry name" value="PAS"/>
    <property type="match status" value="2"/>
</dbReference>
<evidence type="ECO:0000313" key="17">
    <source>
        <dbReference type="Proteomes" id="UP000319040"/>
    </source>
</evidence>
<dbReference type="SMART" id="SM00388">
    <property type="entry name" value="HisKA"/>
    <property type="match status" value="1"/>
</dbReference>
<protein>
    <recommendedName>
        <fullName evidence="3">histidine kinase</fullName>
        <ecNumber evidence="3">2.7.13.3</ecNumber>
    </recommendedName>
</protein>
<evidence type="ECO:0000256" key="13">
    <source>
        <dbReference type="SAM" id="Coils"/>
    </source>
</evidence>
<dbReference type="SUPFAM" id="SSF55785">
    <property type="entry name" value="PYP-like sensor domain (PAS domain)"/>
    <property type="match status" value="2"/>
</dbReference>
<keyword evidence="8" id="KW-0418">Kinase</keyword>
<evidence type="ECO:0000256" key="11">
    <source>
        <dbReference type="ARBA" id="ARBA00023012"/>
    </source>
</evidence>
<evidence type="ECO:0000256" key="5">
    <source>
        <dbReference type="ARBA" id="ARBA00022679"/>
    </source>
</evidence>
<dbReference type="InterPro" id="IPR050736">
    <property type="entry name" value="Sensor_HK_Regulatory"/>
</dbReference>
<dbReference type="FunFam" id="3.30.565.10:FF:000010">
    <property type="entry name" value="Sensor histidine kinase RcsC"/>
    <property type="match status" value="1"/>
</dbReference>
<dbReference type="GO" id="GO:0016020">
    <property type="term" value="C:membrane"/>
    <property type="evidence" value="ECO:0007669"/>
    <property type="project" value="UniProtKB-SubCell"/>
</dbReference>
<keyword evidence="13" id="KW-0175">Coiled coil</keyword>
<dbReference type="InterPro" id="IPR003594">
    <property type="entry name" value="HATPase_dom"/>
</dbReference>
<feature type="domain" description="Histidine kinase" evidence="14">
    <location>
        <begin position="285"/>
        <end position="502"/>
    </location>
</feature>
<dbReference type="Pfam" id="PF00989">
    <property type="entry name" value="PAS"/>
    <property type="match status" value="1"/>
</dbReference>
<comment type="subcellular location">
    <subcellularLocation>
        <location evidence="2">Membrane</location>
    </subcellularLocation>
</comment>
<organism evidence="16 17">
    <name type="scientific">Saccharicrinis carchari</name>
    <dbReference type="NCBI Taxonomy" id="1168039"/>
    <lineage>
        <taxon>Bacteria</taxon>
        <taxon>Pseudomonadati</taxon>
        <taxon>Bacteroidota</taxon>
        <taxon>Bacteroidia</taxon>
        <taxon>Marinilabiliales</taxon>
        <taxon>Marinilabiliaceae</taxon>
        <taxon>Saccharicrinis</taxon>
    </lineage>
</organism>
<evidence type="ECO:0000256" key="8">
    <source>
        <dbReference type="ARBA" id="ARBA00022777"/>
    </source>
</evidence>
<keyword evidence="17" id="KW-1185">Reference proteome</keyword>
<dbReference type="InterPro" id="IPR036097">
    <property type="entry name" value="HisK_dim/P_sf"/>
</dbReference>
<dbReference type="InterPro" id="IPR005467">
    <property type="entry name" value="His_kinase_dom"/>
</dbReference>
<reference evidence="16 17" key="1">
    <citation type="submission" date="2017-05" db="EMBL/GenBank/DDBJ databases">
        <authorList>
            <person name="Varghese N."/>
            <person name="Submissions S."/>
        </authorList>
    </citation>
    <scope>NUCLEOTIDE SEQUENCE [LARGE SCALE GENOMIC DNA]</scope>
    <source>
        <strain evidence="16 17">DSM 27040</strain>
    </source>
</reference>
<dbReference type="Pfam" id="PF13426">
    <property type="entry name" value="PAS_9"/>
    <property type="match status" value="1"/>
</dbReference>
<dbReference type="InterPro" id="IPR035965">
    <property type="entry name" value="PAS-like_dom_sf"/>
</dbReference>
<feature type="domain" description="PAS" evidence="15">
    <location>
        <begin position="141"/>
        <end position="186"/>
    </location>
</feature>
<accession>A0A521BXK3</accession>
<dbReference type="CDD" id="cd16922">
    <property type="entry name" value="HATPase_EvgS-ArcB-TorS-like"/>
    <property type="match status" value="1"/>
</dbReference>
<feature type="coiled-coil region" evidence="13">
    <location>
        <begin position="244"/>
        <end position="278"/>
    </location>
</feature>
<keyword evidence="11" id="KW-0902">Two-component regulatory system</keyword>
<evidence type="ECO:0000259" key="14">
    <source>
        <dbReference type="PROSITE" id="PS50109"/>
    </source>
</evidence>
<dbReference type="CDD" id="cd00082">
    <property type="entry name" value="HisKA"/>
    <property type="match status" value="1"/>
</dbReference>
<dbReference type="Pfam" id="PF02518">
    <property type="entry name" value="HATPase_c"/>
    <property type="match status" value="1"/>
</dbReference>
<dbReference type="EC" id="2.7.13.3" evidence="3"/>
<dbReference type="OrthoDB" id="9796457at2"/>
<evidence type="ECO:0000256" key="10">
    <source>
        <dbReference type="ARBA" id="ARBA00022989"/>
    </source>
</evidence>
<dbReference type="InterPro" id="IPR036890">
    <property type="entry name" value="HATPase_C_sf"/>
</dbReference>
<dbReference type="PANTHER" id="PTHR43711:SF1">
    <property type="entry name" value="HISTIDINE KINASE 1"/>
    <property type="match status" value="1"/>
</dbReference>
<dbReference type="SMART" id="SM00387">
    <property type="entry name" value="HATPase_c"/>
    <property type="match status" value="1"/>
</dbReference>
<keyword evidence="10" id="KW-1133">Transmembrane helix</keyword>
<dbReference type="Pfam" id="PF00512">
    <property type="entry name" value="HisKA"/>
    <property type="match status" value="1"/>
</dbReference>
<keyword evidence="6" id="KW-0812">Transmembrane</keyword>
<dbReference type="RefSeq" id="WP_142532481.1">
    <property type="nucleotide sequence ID" value="NZ_FXTB01000002.1"/>
</dbReference>
<sequence length="503" mass="57077">MGSTKNYNNQALHTTSHELNELRERWDVLSELTSEGFFILEGGYCIYASPKGCEILGYSAEEIIGLHATQVVSEEYVEEVQHRIDFNIEKTFAPKLKRKDGTSFFAEITSRNREYKDRPVKIVILRDISDYKLSLQKLTESNNKYRTVIENAGDGIIVGDKNGNILEVNNSFLQMTGFLREELLHKHISSIFTRECLEQTPLRFDRVDSGETIIIERTICGKNGEFIPVEMNSKKPDSNHYLTIARDLRERKKAQDELLRKNEELKAAKDKAEESDRLKSSFLTNMSHEIRTPMNGILGFAELLKKQNLTPEQRKDYLNIILSSGQQLLSIINDVLEISKIETGYITIETIPFDIMGMLKEIITFFKPIAERENNTISINTSKCNLAILSGDPAKIQQVLTNLINNSLKFTRNGQVEVGIVTRSSETMFYVKDTGVGIPPESIDTIFERFTQAQHPGIEKSKGTGLGLSICKKLVEIMDGNIWVESTVGEGSTFYFEIPFVMV</sequence>